<dbReference type="NCBIfam" id="TIGR03083">
    <property type="entry name" value="maleylpyruvate isomerase family mycothiol-dependent enzyme"/>
    <property type="match status" value="1"/>
</dbReference>
<feature type="domain" description="Mycothiol-dependent maleylpyruvate isomerase metal-binding" evidence="1">
    <location>
        <begin position="22"/>
        <end position="152"/>
    </location>
</feature>
<keyword evidence="2" id="KW-0413">Isomerase</keyword>
<dbReference type="GO" id="GO:0046872">
    <property type="term" value="F:metal ion binding"/>
    <property type="evidence" value="ECO:0007669"/>
    <property type="project" value="InterPro"/>
</dbReference>
<organism evidence="2 3">
    <name type="scientific">Rothia aerolata</name>
    <dbReference type="NCBI Taxonomy" id="1812262"/>
    <lineage>
        <taxon>Bacteria</taxon>
        <taxon>Bacillati</taxon>
        <taxon>Actinomycetota</taxon>
        <taxon>Actinomycetes</taxon>
        <taxon>Micrococcales</taxon>
        <taxon>Micrococcaceae</taxon>
        <taxon>Rothia</taxon>
    </lineage>
</organism>
<evidence type="ECO:0000313" key="3">
    <source>
        <dbReference type="Proteomes" id="UP000600171"/>
    </source>
</evidence>
<dbReference type="Pfam" id="PF11716">
    <property type="entry name" value="MDMPI_N"/>
    <property type="match status" value="1"/>
</dbReference>
<reference evidence="2 3" key="1">
    <citation type="journal article" date="2014" name="Int. J. Syst. Evol. Microbiol.">
        <title>Complete genome sequence of Corynebacterium casei LMG S-19264T (=DSM 44701T), isolated from a smear-ripened cheese.</title>
        <authorList>
            <consortium name="US DOE Joint Genome Institute (JGI-PGF)"/>
            <person name="Walter F."/>
            <person name="Albersmeier A."/>
            <person name="Kalinowski J."/>
            <person name="Ruckert C."/>
        </authorList>
    </citation>
    <scope>NUCLEOTIDE SEQUENCE [LARGE SCALE GENOMIC DNA]</scope>
    <source>
        <strain evidence="2 3">CCM 8669</strain>
    </source>
</reference>
<proteinExistence type="predicted"/>
<dbReference type="InterPro" id="IPR036527">
    <property type="entry name" value="SCP2_sterol-bd_dom_sf"/>
</dbReference>
<dbReference type="Gene3D" id="3.30.1050.20">
    <property type="match status" value="1"/>
</dbReference>
<dbReference type="EMBL" id="BMDC01000002">
    <property type="protein sequence ID" value="GGH63335.1"/>
    <property type="molecule type" value="Genomic_DNA"/>
</dbReference>
<gene>
    <name evidence="2" type="ORF">GCM10007359_14500</name>
</gene>
<evidence type="ECO:0000259" key="1">
    <source>
        <dbReference type="Pfam" id="PF11716"/>
    </source>
</evidence>
<dbReference type="InterPro" id="IPR034660">
    <property type="entry name" value="DinB/YfiT-like"/>
</dbReference>
<evidence type="ECO:0000313" key="2">
    <source>
        <dbReference type="EMBL" id="GGH63335.1"/>
    </source>
</evidence>
<keyword evidence="3" id="KW-1185">Reference proteome</keyword>
<dbReference type="SUPFAM" id="SSF109854">
    <property type="entry name" value="DinB/YfiT-like putative metalloenzymes"/>
    <property type="match status" value="1"/>
</dbReference>
<dbReference type="Proteomes" id="UP000600171">
    <property type="component" value="Unassembled WGS sequence"/>
</dbReference>
<dbReference type="AlphaFoldDB" id="A0A917MVM0"/>
<protein>
    <submittedName>
        <fullName evidence="2">Maleylpyruvate isomerase</fullName>
    </submittedName>
</protein>
<dbReference type="Gene3D" id="1.20.120.450">
    <property type="entry name" value="dinb family like domain"/>
    <property type="match status" value="1"/>
</dbReference>
<dbReference type="GO" id="GO:0016853">
    <property type="term" value="F:isomerase activity"/>
    <property type="evidence" value="ECO:0007669"/>
    <property type="project" value="UniProtKB-KW"/>
</dbReference>
<name>A0A917MVM0_9MICC</name>
<dbReference type="InterPro" id="IPR017517">
    <property type="entry name" value="Maleyloyr_isom"/>
</dbReference>
<comment type="caution">
    <text evidence="2">The sequence shown here is derived from an EMBL/GenBank/DDBJ whole genome shotgun (WGS) entry which is preliminary data.</text>
</comment>
<accession>A0A917MVM0</accession>
<sequence length="230" mass="25603">MASFHDLPREERMTLALRGTAHYTQQVSHITEDELGEETNLEGWTRAHIISHVSYNAAALCNLVEWATTGVETPMYSSPTARNEEIEYGTTLPPAALFNLHDHTVARLTAAWNSMDDAAWGHQVRTAQGRTVPAEEMLWMRSREVWIHAFDLNKGATFEQIPTIILQTLIPEILAKWGDQADFTLIDTDSGERYGTGSTEIRGSLAGLARWASGRGSAGVDTDLEPPRWL</sequence>
<dbReference type="SUPFAM" id="SSF55718">
    <property type="entry name" value="SCP-like"/>
    <property type="match status" value="1"/>
</dbReference>
<dbReference type="InterPro" id="IPR024344">
    <property type="entry name" value="MDMPI_metal-binding"/>
</dbReference>